<dbReference type="Pfam" id="PF20580">
    <property type="entry name" value="DUF6784"/>
    <property type="match status" value="1"/>
</dbReference>
<keyword evidence="1" id="KW-1133">Transmembrane helix</keyword>
<feature type="transmembrane region" description="Helical" evidence="1">
    <location>
        <begin position="177"/>
        <end position="200"/>
    </location>
</feature>
<gene>
    <name evidence="4" type="ORF">METZ01_LOCUS367531</name>
</gene>
<feature type="domain" description="DUF6785" evidence="3">
    <location>
        <begin position="1"/>
        <end position="68"/>
    </location>
</feature>
<feature type="transmembrane region" description="Helical" evidence="1">
    <location>
        <begin position="106"/>
        <end position="124"/>
    </location>
</feature>
<keyword evidence="1" id="KW-0472">Membrane</keyword>
<organism evidence="4">
    <name type="scientific">marine metagenome</name>
    <dbReference type="NCBI Taxonomy" id="408172"/>
    <lineage>
        <taxon>unclassified sequences</taxon>
        <taxon>metagenomes</taxon>
        <taxon>ecological metagenomes</taxon>
    </lineage>
</organism>
<reference evidence="4" key="1">
    <citation type="submission" date="2018-05" db="EMBL/GenBank/DDBJ databases">
        <authorList>
            <person name="Lanie J.A."/>
            <person name="Ng W.-L."/>
            <person name="Kazmierczak K.M."/>
            <person name="Andrzejewski T.M."/>
            <person name="Davidsen T.M."/>
            <person name="Wayne K.J."/>
            <person name="Tettelin H."/>
            <person name="Glass J.I."/>
            <person name="Rusch D."/>
            <person name="Podicherti R."/>
            <person name="Tsui H.-C.T."/>
            <person name="Winkler M.E."/>
        </authorList>
    </citation>
    <scope>NUCLEOTIDE SEQUENCE</scope>
</reference>
<proteinExistence type="predicted"/>
<sequence>PQNLVALSLSYSWCSDIQSIFMPAVAHGARLNVLGGERRRLGWAIGLAAIFGFVVTIWFLMVLCYEYGAGNFRSWYFDPGAGAGGLAFDQAARLMGDPHGPDGDKLGLFTFGAVLYSVLSLFQYRFHWWPLHPVGLTIATLWNLRLIATSVFIAWALKSAVLRVGGITAYRQMRPFFIGLIVGFFLGIGAAYAIDAVWFFGKGHAILHG</sequence>
<dbReference type="EMBL" id="UINC01132391">
    <property type="protein sequence ID" value="SVD14677.1"/>
    <property type="molecule type" value="Genomic_DNA"/>
</dbReference>
<dbReference type="InterPro" id="IPR046711">
    <property type="entry name" value="DUF6784"/>
</dbReference>
<name>A0A382SZK4_9ZZZZ</name>
<feature type="domain" description="DUF6784" evidence="2">
    <location>
        <begin position="108"/>
        <end position="196"/>
    </location>
</feature>
<dbReference type="AlphaFoldDB" id="A0A382SZK4"/>
<dbReference type="InterPro" id="IPR046712">
    <property type="entry name" value="DUF6785"/>
</dbReference>
<keyword evidence="1" id="KW-0812">Transmembrane</keyword>
<feature type="non-terminal residue" evidence="4">
    <location>
        <position position="1"/>
    </location>
</feature>
<evidence type="ECO:0000259" key="3">
    <source>
        <dbReference type="Pfam" id="PF20581"/>
    </source>
</evidence>
<dbReference type="Pfam" id="PF20581">
    <property type="entry name" value="DUF6785"/>
    <property type="match status" value="1"/>
</dbReference>
<feature type="transmembrane region" description="Helical" evidence="1">
    <location>
        <begin position="41"/>
        <end position="65"/>
    </location>
</feature>
<evidence type="ECO:0000259" key="2">
    <source>
        <dbReference type="Pfam" id="PF20580"/>
    </source>
</evidence>
<accession>A0A382SZK4</accession>
<evidence type="ECO:0000256" key="1">
    <source>
        <dbReference type="SAM" id="Phobius"/>
    </source>
</evidence>
<feature type="transmembrane region" description="Helical" evidence="1">
    <location>
        <begin position="136"/>
        <end position="157"/>
    </location>
</feature>
<protein>
    <submittedName>
        <fullName evidence="4">Uncharacterized protein</fullName>
    </submittedName>
</protein>
<evidence type="ECO:0000313" key="4">
    <source>
        <dbReference type="EMBL" id="SVD14677.1"/>
    </source>
</evidence>